<evidence type="ECO:0000256" key="1">
    <source>
        <dbReference type="SAM" id="MobiDB-lite"/>
    </source>
</evidence>
<evidence type="ECO:0000313" key="3">
    <source>
        <dbReference type="WBParaSite" id="PDA_v2.g10589.t1"/>
    </source>
</evidence>
<accession>A0A914P7C0</accession>
<dbReference type="WBParaSite" id="PDA_v2.g10589.t1">
    <property type="protein sequence ID" value="PDA_v2.g10589.t1"/>
    <property type="gene ID" value="PDA_v2.g10589"/>
</dbReference>
<evidence type="ECO:0000313" key="2">
    <source>
        <dbReference type="Proteomes" id="UP000887578"/>
    </source>
</evidence>
<feature type="region of interest" description="Disordered" evidence="1">
    <location>
        <begin position="33"/>
        <end position="59"/>
    </location>
</feature>
<protein>
    <submittedName>
        <fullName evidence="3">Uncharacterized protein</fullName>
    </submittedName>
</protein>
<organism evidence="2 3">
    <name type="scientific">Panagrolaimus davidi</name>
    <dbReference type="NCBI Taxonomy" id="227884"/>
    <lineage>
        <taxon>Eukaryota</taxon>
        <taxon>Metazoa</taxon>
        <taxon>Ecdysozoa</taxon>
        <taxon>Nematoda</taxon>
        <taxon>Chromadorea</taxon>
        <taxon>Rhabditida</taxon>
        <taxon>Tylenchina</taxon>
        <taxon>Panagrolaimomorpha</taxon>
        <taxon>Panagrolaimoidea</taxon>
        <taxon>Panagrolaimidae</taxon>
        <taxon>Panagrolaimus</taxon>
    </lineage>
</organism>
<reference evidence="3" key="1">
    <citation type="submission" date="2022-11" db="UniProtKB">
        <authorList>
            <consortium name="WormBaseParasite"/>
        </authorList>
    </citation>
    <scope>IDENTIFICATION</scope>
</reference>
<feature type="compositionally biased region" description="Low complexity" evidence="1">
    <location>
        <begin position="41"/>
        <end position="55"/>
    </location>
</feature>
<dbReference type="Proteomes" id="UP000887578">
    <property type="component" value="Unplaced"/>
</dbReference>
<name>A0A914P7C0_9BILA</name>
<keyword evidence="2" id="KW-1185">Reference proteome</keyword>
<dbReference type="AlphaFoldDB" id="A0A914P7C0"/>
<sequence length="101" mass="11402">MNKITLFDRRSIESIEFNTKVYSEKCSAIGMKQASSNNSDSIKNGSNNTNGSNGKDSSHVRLNIKIYSDPSYDENSYVGFVRIPLDPETFMPLEKSNNINW</sequence>
<proteinExistence type="predicted"/>